<comment type="caution">
    <text evidence="2">The sequence shown here is derived from an EMBL/GenBank/DDBJ whole genome shotgun (WGS) entry which is preliminary data.</text>
</comment>
<organism evidence="2 3">
    <name type="scientific">Trifolium pratense</name>
    <name type="common">Red clover</name>
    <dbReference type="NCBI Taxonomy" id="57577"/>
    <lineage>
        <taxon>Eukaryota</taxon>
        <taxon>Viridiplantae</taxon>
        <taxon>Streptophyta</taxon>
        <taxon>Embryophyta</taxon>
        <taxon>Tracheophyta</taxon>
        <taxon>Spermatophyta</taxon>
        <taxon>Magnoliopsida</taxon>
        <taxon>eudicotyledons</taxon>
        <taxon>Gunneridae</taxon>
        <taxon>Pentapetalae</taxon>
        <taxon>rosids</taxon>
        <taxon>fabids</taxon>
        <taxon>Fabales</taxon>
        <taxon>Fabaceae</taxon>
        <taxon>Papilionoideae</taxon>
        <taxon>50 kb inversion clade</taxon>
        <taxon>NPAAA clade</taxon>
        <taxon>Hologalegina</taxon>
        <taxon>IRL clade</taxon>
        <taxon>Trifolieae</taxon>
        <taxon>Trifolium</taxon>
    </lineage>
</organism>
<gene>
    <name evidence="2" type="ORF">L195_g010739</name>
</gene>
<name>A0A2K3PFJ9_TRIPR</name>
<evidence type="ECO:0000313" key="3">
    <source>
        <dbReference type="Proteomes" id="UP000236291"/>
    </source>
</evidence>
<protein>
    <submittedName>
        <fullName evidence="2">Uncharacterized protein</fullName>
    </submittedName>
</protein>
<evidence type="ECO:0000256" key="1">
    <source>
        <dbReference type="SAM" id="MobiDB-lite"/>
    </source>
</evidence>
<reference evidence="2 3" key="2">
    <citation type="journal article" date="2017" name="Front. Plant Sci.">
        <title>Gene Classification and Mining of Molecular Markers Useful in Red Clover (Trifolium pratense) Breeding.</title>
        <authorList>
            <person name="Istvanek J."/>
            <person name="Dluhosova J."/>
            <person name="Dluhos P."/>
            <person name="Patkova L."/>
            <person name="Nedelnik J."/>
            <person name="Repkova J."/>
        </authorList>
    </citation>
    <scope>NUCLEOTIDE SEQUENCE [LARGE SCALE GENOMIC DNA]</scope>
    <source>
        <strain evidence="3">cv. Tatra</strain>
        <tissue evidence="2">Young leaves</tissue>
    </source>
</reference>
<reference evidence="2 3" key="1">
    <citation type="journal article" date="2014" name="Am. J. Bot.">
        <title>Genome assembly and annotation for red clover (Trifolium pratense; Fabaceae).</title>
        <authorList>
            <person name="Istvanek J."/>
            <person name="Jaros M."/>
            <person name="Krenek A."/>
            <person name="Repkova J."/>
        </authorList>
    </citation>
    <scope>NUCLEOTIDE SEQUENCE [LARGE SCALE GENOMIC DNA]</scope>
    <source>
        <strain evidence="3">cv. Tatra</strain>
        <tissue evidence="2">Young leaves</tissue>
    </source>
</reference>
<sequence length="63" mass="6911">TTSLLNQPQHHGKIPPSSTAPALPQDKRPKYAVVILSLHSLDDRRQLLPSILSMATVMQADLL</sequence>
<feature type="non-terminal residue" evidence="2">
    <location>
        <position position="1"/>
    </location>
</feature>
<proteinExistence type="predicted"/>
<accession>A0A2K3PFJ9</accession>
<evidence type="ECO:0000313" key="2">
    <source>
        <dbReference type="EMBL" id="PNY14067.1"/>
    </source>
</evidence>
<dbReference type="EMBL" id="ASHM01006559">
    <property type="protein sequence ID" value="PNY14067.1"/>
    <property type="molecule type" value="Genomic_DNA"/>
</dbReference>
<dbReference type="Proteomes" id="UP000236291">
    <property type="component" value="Unassembled WGS sequence"/>
</dbReference>
<dbReference type="AlphaFoldDB" id="A0A2K3PFJ9"/>
<feature type="region of interest" description="Disordered" evidence="1">
    <location>
        <begin position="1"/>
        <end position="26"/>
    </location>
</feature>